<keyword evidence="2" id="KW-1185">Reference proteome</keyword>
<protein>
    <recommendedName>
        <fullName evidence="3">Lipoprotein</fullName>
    </recommendedName>
</protein>
<dbReference type="AlphaFoldDB" id="A0ABD4T788"/>
<reference evidence="1 2" key="1">
    <citation type="journal article" date="2015" name="Genome Announc.">
        <title>Draft Genome Sequence of Filamentous Marine Cyanobacterium Lyngbya confervoides Strain BDU141951.</title>
        <authorList>
            <person name="Chandrababunaidu M.M."/>
            <person name="Sen D."/>
            <person name="Tripathy S."/>
        </authorList>
    </citation>
    <scope>NUCLEOTIDE SEQUENCE [LARGE SCALE GENOMIC DNA]</scope>
    <source>
        <strain evidence="1 2">BDU141951</strain>
    </source>
</reference>
<evidence type="ECO:0000313" key="2">
    <source>
        <dbReference type="Proteomes" id="UP000031561"/>
    </source>
</evidence>
<evidence type="ECO:0008006" key="3">
    <source>
        <dbReference type="Google" id="ProtNLM"/>
    </source>
</evidence>
<evidence type="ECO:0000313" key="1">
    <source>
        <dbReference type="EMBL" id="MCM1984404.1"/>
    </source>
</evidence>
<accession>A0ABD4T788</accession>
<organism evidence="1 2">
    <name type="scientific">Lyngbya confervoides BDU141951</name>
    <dbReference type="NCBI Taxonomy" id="1574623"/>
    <lineage>
        <taxon>Bacteria</taxon>
        <taxon>Bacillati</taxon>
        <taxon>Cyanobacteriota</taxon>
        <taxon>Cyanophyceae</taxon>
        <taxon>Oscillatoriophycideae</taxon>
        <taxon>Oscillatoriales</taxon>
        <taxon>Microcoleaceae</taxon>
        <taxon>Lyngbya</taxon>
    </lineage>
</organism>
<sequence length="268" mass="29259">MMTHFTHPTLPKHLGNRPLGKAGLALGLLACSMLFESCTFEDPSPNADNNVTAEEVATQTDLVEGQTVTLRKEVAQTVNEVSFLLDNDGEQVLVINVSGQPFLLPEDEDIAVQATGEVQEFVLTNIVQEYGLDLEPDLYAAYESKPALLAQSLALAPDPGEVTQNPERYYNLPIAIEGEVEDVLDGNSLTLDEEQLFGASDLLVVGTPTPKSLDGLTVTVTGKLRPFVLSELEKDYDLTWDLALKEKIEAEYTTQPVFVADAIYPYAQ</sequence>
<gene>
    <name evidence="1" type="ORF">QQ91_0016400</name>
</gene>
<dbReference type="EMBL" id="JTHE03000094">
    <property type="protein sequence ID" value="MCM1984404.1"/>
    <property type="molecule type" value="Genomic_DNA"/>
</dbReference>
<name>A0ABD4T788_9CYAN</name>
<dbReference type="Proteomes" id="UP000031561">
    <property type="component" value="Unassembled WGS sequence"/>
</dbReference>
<dbReference type="RefSeq" id="WP_236096212.1">
    <property type="nucleotide sequence ID" value="NZ_JTHE03000094.1"/>
</dbReference>
<proteinExistence type="predicted"/>
<comment type="caution">
    <text evidence="1">The sequence shown here is derived from an EMBL/GenBank/DDBJ whole genome shotgun (WGS) entry which is preliminary data.</text>
</comment>